<reference evidence="1 2" key="1">
    <citation type="submission" date="2017-05" db="EMBL/GenBank/DDBJ databases">
        <authorList>
            <person name="Varghese N."/>
            <person name="Submissions S."/>
        </authorList>
    </citation>
    <scope>NUCLEOTIDE SEQUENCE [LARGE SCALE GENOMIC DNA]</scope>
    <source>
        <strain evidence="1 2">DSM 21342</strain>
    </source>
</reference>
<evidence type="ECO:0000313" key="2">
    <source>
        <dbReference type="Proteomes" id="UP000315971"/>
    </source>
</evidence>
<dbReference type="AlphaFoldDB" id="A0A521E4K1"/>
<accession>A0A521E4K1</accession>
<dbReference type="InterPro" id="IPR007431">
    <property type="entry name" value="ACP_PD"/>
</dbReference>
<dbReference type="Proteomes" id="UP000315971">
    <property type="component" value="Unassembled WGS sequence"/>
</dbReference>
<dbReference type="GO" id="GO:0006633">
    <property type="term" value="P:fatty acid biosynthetic process"/>
    <property type="evidence" value="ECO:0007669"/>
    <property type="project" value="InterPro"/>
</dbReference>
<dbReference type="OrthoDB" id="790170at2"/>
<dbReference type="Pfam" id="PF04336">
    <property type="entry name" value="ACP_PD"/>
    <property type="match status" value="1"/>
</dbReference>
<evidence type="ECO:0008006" key="3">
    <source>
        <dbReference type="Google" id="ProtNLM"/>
    </source>
</evidence>
<proteinExistence type="predicted"/>
<keyword evidence="2" id="KW-1185">Reference proteome</keyword>
<protein>
    <recommendedName>
        <fullName evidence="3">Acyl carrier protein phosphodiesterase</fullName>
    </recommendedName>
</protein>
<dbReference type="RefSeq" id="WP_142604568.1">
    <property type="nucleotide sequence ID" value="NZ_FXSZ01000011.1"/>
</dbReference>
<dbReference type="EMBL" id="FXSZ01000011">
    <property type="protein sequence ID" value="SMO78856.1"/>
    <property type="molecule type" value="Genomic_DNA"/>
</dbReference>
<sequence length="223" mass="26501">MNFLSHFYFDQQSADPNFVLGLVLPDLAKNFDKTWNIHPHLVEDQLLKNKKLKSVYLGWQRHLLVDKLFHSSPFFEEKTAELKKLITPLMEDSPVRPFILAHIALELLLDNLLIDTEKVEVADFYRNLESADRDNIVQFLAINSIEQPQTFFNFFDKFNEHKYLYSYTDLDKLVYALNRICYRIWKSDFSEEATIHLQKTLNQYKNTLKPDFMSIFKNIQSQL</sequence>
<evidence type="ECO:0000313" key="1">
    <source>
        <dbReference type="EMBL" id="SMO78856.1"/>
    </source>
</evidence>
<gene>
    <name evidence="1" type="ORF">SAMN06265350_11128</name>
</gene>
<organism evidence="1 2">
    <name type="scientific">Solitalea koreensis</name>
    <dbReference type="NCBI Taxonomy" id="543615"/>
    <lineage>
        <taxon>Bacteria</taxon>
        <taxon>Pseudomonadati</taxon>
        <taxon>Bacteroidota</taxon>
        <taxon>Sphingobacteriia</taxon>
        <taxon>Sphingobacteriales</taxon>
        <taxon>Sphingobacteriaceae</taxon>
        <taxon>Solitalea</taxon>
    </lineage>
</organism>
<name>A0A521E4K1_9SPHI</name>
<dbReference type="GO" id="GO:0008770">
    <property type="term" value="F:[acyl-carrier-protein] phosphodiesterase activity"/>
    <property type="evidence" value="ECO:0007669"/>
    <property type="project" value="InterPro"/>
</dbReference>